<dbReference type="GO" id="GO:0003724">
    <property type="term" value="F:RNA helicase activity"/>
    <property type="evidence" value="ECO:0007669"/>
    <property type="project" value="InterPro"/>
</dbReference>
<keyword evidence="1 7" id="KW-0547">Nucleotide-binding</keyword>
<dbReference type="InterPro" id="IPR000629">
    <property type="entry name" value="RNA-helicase_DEAD-box_CS"/>
</dbReference>
<dbReference type="SUPFAM" id="SSF52540">
    <property type="entry name" value="P-loop containing nucleoside triphosphate hydrolases"/>
    <property type="match status" value="1"/>
</dbReference>
<dbReference type="Proteomes" id="UP001409585">
    <property type="component" value="Unassembled WGS sequence"/>
</dbReference>
<proteinExistence type="inferred from homology"/>
<dbReference type="NCBIfam" id="NF008744">
    <property type="entry name" value="PRK11776.1"/>
    <property type="match status" value="1"/>
</dbReference>
<evidence type="ECO:0000259" key="8">
    <source>
        <dbReference type="PROSITE" id="PS51192"/>
    </source>
</evidence>
<dbReference type="PROSITE" id="PS51194">
    <property type="entry name" value="HELICASE_CTER"/>
    <property type="match status" value="1"/>
</dbReference>
<dbReference type="Gene3D" id="3.40.50.300">
    <property type="entry name" value="P-loop containing nucleotide triphosphate hydrolases"/>
    <property type="match status" value="2"/>
</dbReference>
<dbReference type="InterPro" id="IPR014014">
    <property type="entry name" value="RNA_helicase_DEAD_Q_motif"/>
</dbReference>
<dbReference type="SMART" id="SM00490">
    <property type="entry name" value="HELICc"/>
    <property type="match status" value="1"/>
</dbReference>
<organism evidence="11 12">
    <name type="scientific">Halioxenophilus aromaticivorans</name>
    <dbReference type="NCBI Taxonomy" id="1306992"/>
    <lineage>
        <taxon>Bacteria</taxon>
        <taxon>Pseudomonadati</taxon>
        <taxon>Pseudomonadota</taxon>
        <taxon>Gammaproteobacteria</taxon>
        <taxon>Alteromonadales</taxon>
        <taxon>Alteromonadaceae</taxon>
        <taxon>Halioxenophilus</taxon>
    </lineage>
</organism>
<feature type="short sequence motif" description="Q motif" evidence="6">
    <location>
        <begin position="4"/>
        <end position="32"/>
    </location>
</feature>
<dbReference type="PANTHER" id="PTHR47959:SF1">
    <property type="entry name" value="ATP-DEPENDENT RNA HELICASE DBPA"/>
    <property type="match status" value="1"/>
</dbReference>
<keyword evidence="3 7" id="KW-0347">Helicase</keyword>
<keyword evidence="4 7" id="KW-0067">ATP-binding</keyword>
<evidence type="ECO:0000256" key="3">
    <source>
        <dbReference type="ARBA" id="ARBA00022806"/>
    </source>
</evidence>
<comment type="similarity">
    <text evidence="5 7">Belongs to the DEAD box helicase family.</text>
</comment>
<evidence type="ECO:0000256" key="7">
    <source>
        <dbReference type="RuleBase" id="RU000492"/>
    </source>
</evidence>
<dbReference type="InterPro" id="IPR027417">
    <property type="entry name" value="P-loop_NTPase"/>
</dbReference>
<dbReference type="Pfam" id="PF00270">
    <property type="entry name" value="DEAD"/>
    <property type="match status" value="1"/>
</dbReference>
<evidence type="ECO:0000256" key="1">
    <source>
        <dbReference type="ARBA" id="ARBA00022741"/>
    </source>
</evidence>
<dbReference type="CDD" id="cd18787">
    <property type="entry name" value="SF2_C_DEAD"/>
    <property type="match status" value="1"/>
</dbReference>
<feature type="domain" description="Helicase ATP-binding" evidence="8">
    <location>
        <begin position="35"/>
        <end position="206"/>
    </location>
</feature>
<dbReference type="Pfam" id="PF03880">
    <property type="entry name" value="DbpA"/>
    <property type="match status" value="1"/>
</dbReference>
<evidence type="ECO:0000256" key="2">
    <source>
        <dbReference type="ARBA" id="ARBA00022801"/>
    </source>
</evidence>
<dbReference type="InterPro" id="IPR011545">
    <property type="entry name" value="DEAD/DEAH_box_helicase_dom"/>
</dbReference>
<dbReference type="InterPro" id="IPR001650">
    <property type="entry name" value="Helicase_C-like"/>
</dbReference>
<dbReference type="GO" id="GO:0003676">
    <property type="term" value="F:nucleic acid binding"/>
    <property type="evidence" value="ECO:0007669"/>
    <property type="project" value="InterPro"/>
</dbReference>
<evidence type="ECO:0000259" key="10">
    <source>
        <dbReference type="PROSITE" id="PS51195"/>
    </source>
</evidence>
<dbReference type="Gene3D" id="3.30.70.330">
    <property type="match status" value="1"/>
</dbReference>
<accession>A0AAV3U0T6</accession>
<dbReference type="CDD" id="cd00268">
    <property type="entry name" value="DEADc"/>
    <property type="match status" value="1"/>
</dbReference>
<dbReference type="PANTHER" id="PTHR47959">
    <property type="entry name" value="ATP-DEPENDENT RNA HELICASE RHLE-RELATED"/>
    <property type="match status" value="1"/>
</dbReference>
<gene>
    <name evidence="11" type="primary">dbpA</name>
    <name evidence="11" type="ORF">GCM10025791_15330</name>
</gene>
<dbReference type="Pfam" id="PF00271">
    <property type="entry name" value="Helicase_C"/>
    <property type="match status" value="1"/>
</dbReference>
<feature type="domain" description="Helicase C-terminal" evidence="9">
    <location>
        <begin position="216"/>
        <end position="379"/>
    </location>
</feature>
<dbReference type="GO" id="GO:0005524">
    <property type="term" value="F:ATP binding"/>
    <property type="evidence" value="ECO:0007669"/>
    <property type="project" value="UniProtKB-KW"/>
</dbReference>
<evidence type="ECO:0000256" key="6">
    <source>
        <dbReference type="PROSITE-ProRule" id="PRU00552"/>
    </source>
</evidence>
<keyword evidence="12" id="KW-1185">Reference proteome</keyword>
<evidence type="ECO:0000259" key="9">
    <source>
        <dbReference type="PROSITE" id="PS51194"/>
    </source>
</evidence>
<dbReference type="InterPro" id="IPR044742">
    <property type="entry name" value="DEAD/DEAH_RhlB"/>
</dbReference>
<evidence type="ECO:0000256" key="4">
    <source>
        <dbReference type="ARBA" id="ARBA00022840"/>
    </source>
</evidence>
<reference evidence="12" key="1">
    <citation type="journal article" date="2019" name="Int. J. Syst. Evol. Microbiol.">
        <title>The Global Catalogue of Microorganisms (GCM) 10K type strain sequencing project: providing services to taxonomists for standard genome sequencing and annotation.</title>
        <authorList>
            <consortium name="The Broad Institute Genomics Platform"/>
            <consortium name="The Broad Institute Genome Sequencing Center for Infectious Disease"/>
            <person name="Wu L."/>
            <person name="Ma J."/>
        </authorList>
    </citation>
    <scope>NUCLEOTIDE SEQUENCE [LARGE SCALE GENOMIC DNA]</scope>
    <source>
        <strain evidence="12">JCM 19134</strain>
    </source>
</reference>
<feature type="domain" description="DEAD-box RNA helicase Q" evidence="10">
    <location>
        <begin position="4"/>
        <end position="32"/>
    </location>
</feature>
<dbReference type="InterPro" id="IPR005580">
    <property type="entry name" value="DbpA/CsdA_RNA-bd_dom"/>
</dbReference>
<dbReference type="InterPro" id="IPR012677">
    <property type="entry name" value="Nucleotide-bd_a/b_plait_sf"/>
</dbReference>
<dbReference type="PROSITE" id="PS51195">
    <property type="entry name" value="Q_MOTIF"/>
    <property type="match status" value="1"/>
</dbReference>
<protein>
    <submittedName>
        <fullName evidence="11">ATP-dependent RNA helicase DbpA</fullName>
    </submittedName>
</protein>
<name>A0AAV3U0T6_9ALTE</name>
<evidence type="ECO:0000313" key="12">
    <source>
        <dbReference type="Proteomes" id="UP001409585"/>
    </source>
</evidence>
<evidence type="ECO:0000313" key="11">
    <source>
        <dbReference type="EMBL" id="GAA4938311.1"/>
    </source>
</evidence>
<dbReference type="SMART" id="SM00487">
    <property type="entry name" value="DEXDc"/>
    <property type="match status" value="1"/>
</dbReference>
<dbReference type="InterPro" id="IPR014001">
    <property type="entry name" value="Helicase_ATP-bd"/>
</dbReference>
<dbReference type="EMBL" id="BAABLX010000009">
    <property type="protein sequence ID" value="GAA4938311.1"/>
    <property type="molecule type" value="Genomic_DNA"/>
</dbReference>
<keyword evidence="2 7" id="KW-0378">Hydrolase</keyword>
<dbReference type="InterPro" id="IPR050079">
    <property type="entry name" value="DEAD_box_RNA_helicase"/>
</dbReference>
<dbReference type="AlphaFoldDB" id="A0AAV3U0T6"/>
<dbReference type="GO" id="GO:0005829">
    <property type="term" value="C:cytosol"/>
    <property type="evidence" value="ECO:0007669"/>
    <property type="project" value="TreeGrafter"/>
</dbReference>
<evidence type="ECO:0000256" key="5">
    <source>
        <dbReference type="ARBA" id="ARBA00038437"/>
    </source>
</evidence>
<dbReference type="RefSeq" id="WP_345419612.1">
    <property type="nucleotide sequence ID" value="NZ_AP031496.1"/>
</dbReference>
<dbReference type="GO" id="GO:0016787">
    <property type="term" value="F:hydrolase activity"/>
    <property type="evidence" value="ECO:0007669"/>
    <property type="project" value="UniProtKB-KW"/>
</dbReference>
<dbReference type="PROSITE" id="PS00039">
    <property type="entry name" value="DEAD_ATP_HELICASE"/>
    <property type="match status" value="1"/>
</dbReference>
<dbReference type="PROSITE" id="PS51192">
    <property type="entry name" value="HELICASE_ATP_BIND_1"/>
    <property type="match status" value="1"/>
</dbReference>
<sequence>MTQALFKTLALRPELLSTLKELGYGSMTPIQAQSLPETLQGRDLIAQAKTGSGKTAAFALGVLNKLQVDRFRVQTLVLCPTRELADQVATEVRKLARGIHNIKVLTLCGGQPFGPQIGSLEHGAHIVVGTPGRILEHLTKGNLTLKDVHQLVLDEADRMLDMGFQPALDAIVEQAPTQRQTLLFSATYPPEIDAIAARYLSNPVSVTVAETHDSSSIEQRYYHCDNNDARFTALETLLLAEEPTSAMVFATTKREVQQICDDLRNRDFSVASLHGDLEQKQRDQTLIQFANKSVTILIATDVAARGLDIDNVDLVINYQLAHDTDVHVHRVGRTGRAGAMGLACSLFTDKDRIKIEKLEDLNGEPITAATLPRPSSSTPARPQMATLLIDGGKKDKLRPGDIVGALTKDGTLSANQIGKIHVTATKAFVAVELKLGKTALNKLTEGRLKGRNFRARLLRS</sequence>
<comment type="caution">
    <text evidence="11">The sequence shown here is derived from an EMBL/GenBank/DDBJ whole genome shotgun (WGS) entry which is preliminary data.</text>
</comment>